<gene>
    <name evidence="8" type="ORF">EV652_112237</name>
</gene>
<dbReference type="PANTHER" id="PTHR43124:SF3">
    <property type="entry name" value="CHLORAMPHENICOL EFFLUX PUMP RV0191"/>
    <property type="match status" value="1"/>
</dbReference>
<dbReference type="Gene3D" id="1.20.1250.20">
    <property type="entry name" value="MFS general substrate transporter like domains"/>
    <property type="match status" value="2"/>
</dbReference>
<dbReference type="InterPro" id="IPR011701">
    <property type="entry name" value="MFS"/>
</dbReference>
<keyword evidence="2" id="KW-1003">Cell membrane</keyword>
<dbReference type="InterPro" id="IPR050189">
    <property type="entry name" value="MFS_Efflux_Transporters"/>
</dbReference>
<evidence type="ECO:0000256" key="3">
    <source>
        <dbReference type="ARBA" id="ARBA00022692"/>
    </source>
</evidence>
<dbReference type="NCBIfam" id="NF033135">
    <property type="entry name" value="cmx_cmrA"/>
    <property type="match status" value="1"/>
</dbReference>
<proteinExistence type="predicted"/>
<dbReference type="RefSeq" id="WP_132213005.1">
    <property type="nucleotide sequence ID" value="NZ_SLWN01000012.1"/>
</dbReference>
<evidence type="ECO:0000256" key="5">
    <source>
        <dbReference type="ARBA" id="ARBA00023136"/>
    </source>
</evidence>
<feature type="transmembrane region" description="Helical" evidence="6">
    <location>
        <begin position="290"/>
        <end position="306"/>
    </location>
</feature>
<evidence type="ECO:0000313" key="9">
    <source>
        <dbReference type="Proteomes" id="UP000294508"/>
    </source>
</evidence>
<feature type="transmembrane region" description="Helical" evidence="6">
    <location>
        <begin position="200"/>
        <end position="223"/>
    </location>
</feature>
<dbReference type="PANTHER" id="PTHR43124">
    <property type="entry name" value="PURINE EFFLUX PUMP PBUE"/>
    <property type="match status" value="1"/>
</dbReference>
<feature type="transmembrane region" description="Helical" evidence="6">
    <location>
        <begin position="70"/>
        <end position="93"/>
    </location>
</feature>
<dbReference type="Pfam" id="PF07690">
    <property type="entry name" value="MFS_1"/>
    <property type="match status" value="1"/>
</dbReference>
<feature type="transmembrane region" description="Helical" evidence="6">
    <location>
        <begin position="235"/>
        <end position="254"/>
    </location>
</feature>
<feature type="transmembrane region" description="Helical" evidence="6">
    <location>
        <begin position="39"/>
        <end position="63"/>
    </location>
</feature>
<protein>
    <submittedName>
        <fullName evidence="8">DHA1 family chloramphenicol resistance protein-like MFS transporter</fullName>
    </submittedName>
</protein>
<dbReference type="AlphaFoldDB" id="A0A4R2H4F3"/>
<keyword evidence="4 6" id="KW-1133">Transmembrane helix</keyword>
<feature type="transmembrane region" description="Helical" evidence="6">
    <location>
        <begin position="99"/>
        <end position="119"/>
    </location>
</feature>
<keyword evidence="5 6" id="KW-0472">Membrane</keyword>
<comment type="caution">
    <text evidence="8">The sequence shown here is derived from an EMBL/GenBank/DDBJ whole genome shotgun (WGS) entry which is preliminary data.</text>
</comment>
<organism evidence="8 9">
    <name type="scientific">Kribbella steppae</name>
    <dbReference type="NCBI Taxonomy" id="2512223"/>
    <lineage>
        <taxon>Bacteria</taxon>
        <taxon>Bacillati</taxon>
        <taxon>Actinomycetota</taxon>
        <taxon>Actinomycetes</taxon>
        <taxon>Propionibacteriales</taxon>
        <taxon>Kribbellaceae</taxon>
        <taxon>Kribbella</taxon>
    </lineage>
</organism>
<dbReference type="SUPFAM" id="SSF103473">
    <property type="entry name" value="MFS general substrate transporter"/>
    <property type="match status" value="1"/>
</dbReference>
<sequence>MPLAVYVLGLAIFAQGTSELMLAGLLPEIAADLDVSIPAAGLLISAFAAGMLIGAPILAVVTLRWSRRAAMLAFLAVFAVTHVLGALTTGYGMLLATRVVGAFVYAGFWAVAAVTAIGLAGPESRAKAMSILAGGLTVATIVGLPAGTVIGQHLGWRAAFWAVAALSALAMIGVVATIPGGRSASTPVLRQELRTMANPALWLAYGTTALSTGAVLVVFSYLAPLLTDSTGLSAGWIPVVLALYGVGALVGITIGGRTADARPFMTLRVGMTGVIAAAVVLALWTSTAWVAVPAIVAIGAFGFANNPAVNSRVFTVAGSAPTLAAAFNISAFNVGITAGPWLGGLAIGAGAGYSSVGWIGAGLGVLALGTVLVASAGVRERQVDHGLVGVAVAGRPDRGAVGHVVGDHAVDQGADEHLSPLREV</sequence>
<comment type="subcellular location">
    <subcellularLocation>
        <location evidence="1">Cell membrane</location>
        <topology evidence="1">Multi-pass membrane protein</topology>
    </subcellularLocation>
</comment>
<dbReference type="CDD" id="cd17324">
    <property type="entry name" value="MFS_NepI_like"/>
    <property type="match status" value="1"/>
</dbReference>
<dbReference type="GO" id="GO:0022857">
    <property type="term" value="F:transmembrane transporter activity"/>
    <property type="evidence" value="ECO:0007669"/>
    <property type="project" value="InterPro"/>
</dbReference>
<keyword evidence="9" id="KW-1185">Reference proteome</keyword>
<feature type="transmembrane region" description="Helical" evidence="6">
    <location>
        <begin position="158"/>
        <end position="179"/>
    </location>
</feature>
<dbReference type="InterPro" id="IPR036259">
    <property type="entry name" value="MFS_trans_sf"/>
</dbReference>
<dbReference type="OrthoDB" id="9814237at2"/>
<evidence type="ECO:0000256" key="4">
    <source>
        <dbReference type="ARBA" id="ARBA00022989"/>
    </source>
</evidence>
<evidence type="ECO:0000256" key="6">
    <source>
        <dbReference type="SAM" id="Phobius"/>
    </source>
</evidence>
<dbReference type="InterPro" id="IPR020846">
    <property type="entry name" value="MFS_dom"/>
</dbReference>
<feature type="transmembrane region" description="Helical" evidence="6">
    <location>
        <begin position="266"/>
        <end position="284"/>
    </location>
</feature>
<feature type="transmembrane region" description="Helical" evidence="6">
    <location>
        <begin position="131"/>
        <end position="152"/>
    </location>
</feature>
<evidence type="ECO:0000313" key="8">
    <source>
        <dbReference type="EMBL" id="TCO20491.1"/>
    </source>
</evidence>
<evidence type="ECO:0000256" key="1">
    <source>
        <dbReference type="ARBA" id="ARBA00004651"/>
    </source>
</evidence>
<keyword evidence="3 6" id="KW-0812">Transmembrane</keyword>
<evidence type="ECO:0000256" key="2">
    <source>
        <dbReference type="ARBA" id="ARBA00022475"/>
    </source>
</evidence>
<reference evidence="8 9" key="1">
    <citation type="journal article" date="2015" name="Stand. Genomic Sci.">
        <title>Genomic Encyclopedia of Bacterial and Archaeal Type Strains, Phase III: the genomes of soil and plant-associated and newly described type strains.</title>
        <authorList>
            <person name="Whitman W.B."/>
            <person name="Woyke T."/>
            <person name="Klenk H.P."/>
            <person name="Zhou Y."/>
            <person name="Lilburn T.G."/>
            <person name="Beck B.J."/>
            <person name="De Vos P."/>
            <person name="Vandamme P."/>
            <person name="Eisen J.A."/>
            <person name="Garrity G."/>
            <person name="Hugenholtz P."/>
            <person name="Kyrpides N.C."/>
        </authorList>
    </citation>
    <scope>NUCLEOTIDE SEQUENCE [LARGE SCALE GENOMIC DNA]</scope>
    <source>
        <strain evidence="8 9">VKM Ac-2572</strain>
    </source>
</reference>
<dbReference type="GO" id="GO:0005886">
    <property type="term" value="C:plasma membrane"/>
    <property type="evidence" value="ECO:0007669"/>
    <property type="project" value="UniProtKB-SubCell"/>
</dbReference>
<dbReference type="Proteomes" id="UP000294508">
    <property type="component" value="Unassembled WGS sequence"/>
</dbReference>
<evidence type="ECO:0000259" key="7">
    <source>
        <dbReference type="PROSITE" id="PS50850"/>
    </source>
</evidence>
<name>A0A4R2H4F3_9ACTN</name>
<feature type="domain" description="Major facilitator superfamily (MFS) profile" evidence="7">
    <location>
        <begin position="4"/>
        <end position="379"/>
    </location>
</feature>
<dbReference type="PROSITE" id="PS50850">
    <property type="entry name" value="MFS"/>
    <property type="match status" value="1"/>
</dbReference>
<accession>A0A4R2H4F3</accession>
<feature type="transmembrane region" description="Helical" evidence="6">
    <location>
        <begin position="356"/>
        <end position="378"/>
    </location>
</feature>
<dbReference type="EMBL" id="SLWN01000012">
    <property type="protein sequence ID" value="TCO20491.1"/>
    <property type="molecule type" value="Genomic_DNA"/>
</dbReference>